<evidence type="ECO:0000313" key="2">
    <source>
        <dbReference type="Proteomes" id="UP000654345"/>
    </source>
</evidence>
<protein>
    <recommendedName>
        <fullName evidence="3">Mandelate racemase</fullName>
    </recommendedName>
</protein>
<dbReference type="RefSeq" id="WP_201372908.1">
    <property type="nucleotide sequence ID" value="NZ_BNJG01000002.1"/>
</dbReference>
<accession>A0ABQ3UUP0</accession>
<name>A0ABQ3UUP0_9CHLR</name>
<organism evidence="1 2">
    <name type="scientific">Ktedonobacter robiniae</name>
    <dbReference type="NCBI Taxonomy" id="2778365"/>
    <lineage>
        <taxon>Bacteria</taxon>
        <taxon>Bacillati</taxon>
        <taxon>Chloroflexota</taxon>
        <taxon>Ktedonobacteria</taxon>
        <taxon>Ktedonobacterales</taxon>
        <taxon>Ktedonobacteraceae</taxon>
        <taxon>Ktedonobacter</taxon>
    </lineage>
</organism>
<keyword evidence="2" id="KW-1185">Reference proteome</keyword>
<evidence type="ECO:0000313" key="1">
    <source>
        <dbReference type="EMBL" id="GHO56408.1"/>
    </source>
</evidence>
<sequence>MAQTTVHIRTGQDACIAVGWARHCTLTIDRETQAGGMGLGFNEGELL</sequence>
<dbReference type="Proteomes" id="UP000654345">
    <property type="component" value="Unassembled WGS sequence"/>
</dbReference>
<reference evidence="1 2" key="1">
    <citation type="journal article" date="2021" name="Int. J. Syst. Evol. Microbiol.">
        <title>Reticulibacter mediterranei gen. nov., sp. nov., within the new family Reticulibacteraceae fam. nov., and Ktedonospora formicarum gen. nov., sp. nov., Ktedonobacter robiniae sp. nov., Dictyobacter formicarum sp. nov. and Dictyobacter arantiisoli sp. nov., belonging to the class Ktedonobacteria.</title>
        <authorList>
            <person name="Yabe S."/>
            <person name="Zheng Y."/>
            <person name="Wang C.M."/>
            <person name="Sakai Y."/>
            <person name="Abe K."/>
            <person name="Yokota A."/>
            <person name="Donadio S."/>
            <person name="Cavaletti L."/>
            <person name="Monciardini P."/>
        </authorList>
    </citation>
    <scope>NUCLEOTIDE SEQUENCE [LARGE SCALE GENOMIC DNA]</scope>
    <source>
        <strain evidence="1 2">SOSP1-30</strain>
    </source>
</reference>
<comment type="caution">
    <text evidence="1">The sequence shown here is derived from an EMBL/GenBank/DDBJ whole genome shotgun (WGS) entry which is preliminary data.</text>
</comment>
<evidence type="ECO:0008006" key="3">
    <source>
        <dbReference type="Google" id="ProtNLM"/>
    </source>
</evidence>
<gene>
    <name evidence="1" type="ORF">KSB_48830</name>
</gene>
<dbReference type="EMBL" id="BNJG01000002">
    <property type="protein sequence ID" value="GHO56408.1"/>
    <property type="molecule type" value="Genomic_DNA"/>
</dbReference>
<proteinExistence type="predicted"/>